<dbReference type="AlphaFoldDB" id="A0A1M7U2M1"/>
<proteinExistence type="predicted"/>
<evidence type="ECO:0000313" key="1">
    <source>
        <dbReference type="EMBL" id="SHN77144.1"/>
    </source>
</evidence>
<evidence type="ECO:0000313" key="2">
    <source>
        <dbReference type="Proteomes" id="UP000184010"/>
    </source>
</evidence>
<dbReference type="RefSeq" id="WP_178371698.1">
    <property type="nucleotide sequence ID" value="NZ_FRDN01000009.1"/>
</dbReference>
<sequence length="58" mass="6564">MAYPAYTVRVLARAIITKVDMGDGTAEELVVVYPPEDQQPILDQVYVFRPDLKPVEEI</sequence>
<keyword evidence="2" id="KW-1185">Reference proteome</keyword>
<dbReference type="EMBL" id="FRDN01000009">
    <property type="protein sequence ID" value="SHN77144.1"/>
    <property type="molecule type" value="Genomic_DNA"/>
</dbReference>
<gene>
    <name evidence="1" type="ORF">SAMN02745215_02847</name>
</gene>
<name>A0A1M7U2M1_9FIRM</name>
<organism evidence="1 2">
    <name type="scientific">Desulfitobacterium chlororespirans DSM 11544</name>
    <dbReference type="NCBI Taxonomy" id="1121395"/>
    <lineage>
        <taxon>Bacteria</taxon>
        <taxon>Bacillati</taxon>
        <taxon>Bacillota</taxon>
        <taxon>Clostridia</taxon>
        <taxon>Eubacteriales</taxon>
        <taxon>Desulfitobacteriaceae</taxon>
        <taxon>Desulfitobacterium</taxon>
    </lineage>
</organism>
<accession>A0A1M7U2M1</accession>
<reference evidence="2" key="1">
    <citation type="submission" date="2016-12" db="EMBL/GenBank/DDBJ databases">
        <authorList>
            <person name="Varghese N."/>
            <person name="Submissions S."/>
        </authorList>
    </citation>
    <scope>NUCLEOTIDE SEQUENCE [LARGE SCALE GENOMIC DNA]</scope>
    <source>
        <strain evidence="2">DSM 11544</strain>
    </source>
</reference>
<protein>
    <submittedName>
        <fullName evidence="1">Uncharacterized protein</fullName>
    </submittedName>
</protein>
<dbReference type="STRING" id="1121395.SAMN02745215_02847"/>
<dbReference type="Proteomes" id="UP000184010">
    <property type="component" value="Unassembled WGS sequence"/>
</dbReference>